<dbReference type="InterPro" id="IPR050766">
    <property type="entry name" value="Bact_Lucif_Oxidored"/>
</dbReference>
<dbReference type="InterPro" id="IPR011251">
    <property type="entry name" value="Luciferase-like_dom"/>
</dbReference>
<dbReference type="InterPro" id="IPR019949">
    <property type="entry name" value="CmoO-like"/>
</dbReference>
<accession>A0A0A1F6G6</accession>
<evidence type="ECO:0000259" key="4">
    <source>
        <dbReference type="Pfam" id="PF00296"/>
    </source>
</evidence>
<dbReference type="KEGG" id="care:LT85_0089"/>
<keyword evidence="6" id="KW-1185">Reference proteome</keyword>
<dbReference type="AlphaFoldDB" id="A0A0A1F6G6"/>
<proteinExistence type="predicted"/>
<sequence length="374" mass="40810">MALLDHQVYSKGMRSRQNGAAPAGLKRCGYTRKPHKQSNKEVPVIPISILDLVRIREGSDARVALDHARDLALHAEGWNYRRFWMAEHHNMRGIASAATAVAICHVAAGTSSIRVGAGGVMLPNHSPLVIAEQFGTLASLFPGRIDLGLGRAPGTDQVTTRALRRDPASAESFPQDVLELQAFLAPAETGQRIVAVPGHGTNVPLWILGSSTFGAQLAAELGLPYAFASHFAPDSLEMALQMYRARFKPSRQESKPHAMVGVNIIAADTDAEARRLATTQQMSFTDMHRGVRGLSKPPIDDIETYWTPLEKAQASHMLAHSIIGSPETVREGIERFLLLTGADELMIVSDVFEHKARLHSYEIIADVARSVERI</sequence>
<evidence type="ECO:0000256" key="2">
    <source>
        <dbReference type="ARBA" id="ARBA00074555"/>
    </source>
</evidence>
<feature type="domain" description="Luciferase-like" evidence="4">
    <location>
        <begin position="47"/>
        <end position="335"/>
    </location>
</feature>
<dbReference type="GO" id="GO:0016705">
    <property type="term" value="F:oxidoreductase activity, acting on paired donors, with incorporation or reduction of molecular oxygen"/>
    <property type="evidence" value="ECO:0007669"/>
    <property type="project" value="InterPro"/>
</dbReference>
<dbReference type="EMBL" id="CP009962">
    <property type="protein sequence ID" value="AIY39249.1"/>
    <property type="molecule type" value="Genomic_DNA"/>
</dbReference>
<dbReference type="Gene3D" id="3.20.20.30">
    <property type="entry name" value="Luciferase-like domain"/>
    <property type="match status" value="1"/>
</dbReference>
<dbReference type="NCBIfam" id="TIGR03558">
    <property type="entry name" value="oxido_grp_1"/>
    <property type="match status" value="1"/>
</dbReference>
<dbReference type="GO" id="GO:0005829">
    <property type="term" value="C:cytosol"/>
    <property type="evidence" value="ECO:0007669"/>
    <property type="project" value="TreeGrafter"/>
</dbReference>
<dbReference type="PANTHER" id="PTHR30137">
    <property type="entry name" value="LUCIFERASE-LIKE MONOOXYGENASE"/>
    <property type="match status" value="1"/>
</dbReference>
<evidence type="ECO:0000313" key="5">
    <source>
        <dbReference type="EMBL" id="AIY39249.1"/>
    </source>
</evidence>
<reference evidence="6" key="1">
    <citation type="journal article" date="2014" name="Soil Biol. Biochem.">
        <title>Structure and function of bacterial communities in ageing soils: Insights from the Mendocino ecological staircase.</title>
        <authorList>
            <person name="Uroz S."/>
            <person name="Tech J.J."/>
            <person name="Sawaya N.A."/>
            <person name="Frey-Klett P."/>
            <person name="Leveau J.H.J."/>
        </authorList>
    </citation>
    <scope>NUCLEOTIDE SEQUENCE [LARGE SCALE GENOMIC DNA]</scope>
    <source>
        <strain evidence="6">Cal35</strain>
    </source>
</reference>
<organism evidence="5 6">
    <name type="scientific">Collimonas arenae</name>
    <dbReference type="NCBI Taxonomy" id="279058"/>
    <lineage>
        <taxon>Bacteria</taxon>
        <taxon>Pseudomonadati</taxon>
        <taxon>Pseudomonadota</taxon>
        <taxon>Betaproteobacteria</taxon>
        <taxon>Burkholderiales</taxon>
        <taxon>Oxalobacteraceae</taxon>
        <taxon>Collimonas</taxon>
    </lineage>
</organism>
<dbReference type="HOGENOM" id="CLU_027853_9_0_4"/>
<protein>
    <recommendedName>
        <fullName evidence="2">Luciferase-like monooxygenase</fullName>
    </recommendedName>
</protein>
<dbReference type="InterPro" id="IPR036661">
    <property type="entry name" value="Luciferase-like_sf"/>
</dbReference>
<dbReference type="SUPFAM" id="SSF51679">
    <property type="entry name" value="Bacterial luciferase-like"/>
    <property type="match status" value="1"/>
</dbReference>
<evidence type="ECO:0000256" key="3">
    <source>
        <dbReference type="SAM" id="MobiDB-lite"/>
    </source>
</evidence>
<evidence type="ECO:0000313" key="6">
    <source>
        <dbReference type="Proteomes" id="UP000030302"/>
    </source>
</evidence>
<dbReference type="Pfam" id="PF00296">
    <property type="entry name" value="Bac_luciferase"/>
    <property type="match status" value="1"/>
</dbReference>
<feature type="region of interest" description="Disordered" evidence="3">
    <location>
        <begin position="9"/>
        <end position="35"/>
    </location>
</feature>
<dbReference type="Proteomes" id="UP000030302">
    <property type="component" value="Chromosome"/>
</dbReference>
<gene>
    <name evidence="5" type="ORF">LT85_0089</name>
</gene>
<dbReference type="STRING" id="279058.LT85_0089"/>
<dbReference type="CDD" id="cd00347">
    <property type="entry name" value="Flavin_utilizing_monoxygenases"/>
    <property type="match status" value="1"/>
</dbReference>
<dbReference type="PANTHER" id="PTHR30137:SF6">
    <property type="entry name" value="LUCIFERASE-LIKE MONOOXYGENASE"/>
    <property type="match status" value="1"/>
</dbReference>
<evidence type="ECO:0000256" key="1">
    <source>
        <dbReference type="ARBA" id="ARBA00007789"/>
    </source>
</evidence>
<dbReference type="FunFam" id="3.20.20.30:FF:000002">
    <property type="entry name" value="LLM class flavin-dependent oxidoreductase"/>
    <property type="match status" value="1"/>
</dbReference>
<comment type="similarity">
    <text evidence="1">To bacterial alkanal monooxygenase alpha and beta chains.</text>
</comment>
<name>A0A0A1F6G6_9BURK</name>